<dbReference type="OrthoDB" id="27092at2"/>
<evidence type="ECO:0000256" key="1">
    <source>
        <dbReference type="ARBA" id="ARBA00023125"/>
    </source>
</evidence>
<reference evidence="3 4" key="1">
    <citation type="submission" date="2017-02" db="EMBL/GenBank/DDBJ databases">
        <title>The new phylogeny of genus Mycobacterium.</title>
        <authorList>
            <person name="Tortoli E."/>
            <person name="Trovato A."/>
            <person name="Cirillo D.M."/>
        </authorList>
    </citation>
    <scope>NUCLEOTIDE SEQUENCE [LARGE SCALE GENOMIC DNA]</scope>
    <source>
        <strain evidence="3 4">FI-09383</strain>
    </source>
</reference>
<dbReference type="InterPro" id="IPR000792">
    <property type="entry name" value="Tscrpt_reg_LuxR_C"/>
</dbReference>
<dbReference type="SUPFAM" id="SSF46894">
    <property type="entry name" value="C-terminal effector domain of the bipartite response regulators"/>
    <property type="match status" value="1"/>
</dbReference>
<dbReference type="EMBL" id="MVHP01000034">
    <property type="protein sequence ID" value="ORA61064.1"/>
    <property type="molecule type" value="Genomic_DNA"/>
</dbReference>
<dbReference type="Gene3D" id="1.25.40.10">
    <property type="entry name" value="Tetratricopeptide repeat domain"/>
    <property type="match status" value="1"/>
</dbReference>
<dbReference type="RefSeq" id="WP_064890431.1">
    <property type="nucleotide sequence ID" value="NZ_LZSM01000008.1"/>
</dbReference>
<dbReference type="PROSITE" id="PS00622">
    <property type="entry name" value="HTH_LUXR_1"/>
    <property type="match status" value="1"/>
</dbReference>
<feature type="domain" description="HTH luxR-type" evidence="2">
    <location>
        <begin position="471"/>
        <end position="536"/>
    </location>
</feature>
<name>A0A1A0QYX0_9MYCO</name>
<dbReference type="PROSITE" id="PS50043">
    <property type="entry name" value="HTH_LUXR_2"/>
    <property type="match status" value="1"/>
</dbReference>
<dbReference type="CDD" id="cd06170">
    <property type="entry name" value="LuxR_C_like"/>
    <property type="match status" value="1"/>
</dbReference>
<dbReference type="InterPro" id="IPR036388">
    <property type="entry name" value="WH-like_DNA-bd_sf"/>
</dbReference>
<dbReference type="SMART" id="SM00421">
    <property type="entry name" value="HTH_LUXR"/>
    <property type="match status" value="1"/>
</dbReference>
<dbReference type="Proteomes" id="UP000192772">
    <property type="component" value="Unassembled WGS sequence"/>
</dbReference>
<dbReference type="SUPFAM" id="SSF48452">
    <property type="entry name" value="TPR-like"/>
    <property type="match status" value="1"/>
</dbReference>
<gene>
    <name evidence="3" type="ORF">BST23_22195</name>
</gene>
<keyword evidence="1" id="KW-0238">DNA-binding</keyword>
<organism evidence="3 4">
    <name type="scientific">Mycolicibacterium elephantis</name>
    <dbReference type="NCBI Taxonomy" id="81858"/>
    <lineage>
        <taxon>Bacteria</taxon>
        <taxon>Bacillati</taxon>
        <taxon>Actinomycetota</taxon>
        <taxon>Actinomycetes</taxon>
        <taxon>Mycobacteriales</taxon>
        <taxon>Mycobacteriaceae</taxon>
        <taxon>Mycolicibacterium</taxon>
    </lineage>
</organism>
<dbReference type="InterPro" id="IPR039420">
    <property type="entry name" value="WalR-like"/>
</dbReference>
<dbReference type="PANTHER" id="PTHR43214">
    <property type="entry name" value="TWO-COMPONENT RESPONSE REGULATOR"/>
    <property type="match status" value="1"/>
</dbReference>
<dbReference type="InterPro" id="IPR011990">
    <property type="entry name" value="TPR-like_helical_dom_sf"/>
</dbReference>
<evidence type="ECO:0000259" key="2">
    <source>
        <dbReference type="PROSITE" id="PS50043"/>
    </source>
</evidence>
<protein>
    <submittedName>
        <fullName evidence="3">LuxR family transcriptional regulator</fullName>
    </submittedName>
</protein>
<dbReference type="PRINTS" id="PR00038">
    <property type="entry name" value="HTHLUXR"/>
</dbReference>
<dbReference type="PANTHER" id="PTHR43214:SF43">
    <property type="entry name" value="TWO-COMPONENT RESPONSE REGULATOR"/>
    <property type="match status" value="1"/>
</dbReference>
<comment type="caution">
    <text evidence="3">The sequence shown here is derived from an EMBL/GenBank/DDBJ whole genome shotgun (WGS) entry which is preliminary data.</text>
</comment>
<dbReference type="STRING" id="81858.BST23_22195"/>
<dbReference type="Pfam" id="PF00196">
    <property type="entry name" value="GerE"/>
    <property type="match status" value="1"/>
</dbReference>
<dbReference type="Gene3D" id="1.10.10.10">
    <property type="entry name" value="Winged helix-like DNA-binding domain superfamily/Winged helix DNA-binding domain"/>
    <property type="match status" value="1"/>
</dbReference>
<dbReference type="InterPro" id="IPR016032">
    <property type="entry name" value="Sig_transdc_resp-reg_C-effctor"/>
</dbReference>
<accession>A0A1X0CLS0</accession>
<proteinExistence type="predicted"/>
<dbReference type="GO" id="GO:0006355">
    <property type="term" value="P:regulation of DNA-templated transcription"/>
    <property type="evidence" value="ECO:0007669"/>
    <property type="project" value="InterPro"/>
</dbReference>
<dbReference type="AlphaFoldDB" id="A0A1A0QYX0"/>
<evidence type="ECO:0000313" key="3">
    <source>
        <dbReference type="EMBL" id="ORA61064.1"/>
    </source>
</evidence>
<accession>A0A1A0QYX0</accession>
<dbReference type="GO" id="GO:0003677">
    <property type="term" value="F:DNA binding"/>
    <property type="evidence" value="ECO:0007669"/>
    <property type="project" value="UniProtKB-KW"/>
</dbReference>
<sequence length="538" mass="58682">MTTRIDPQTELLLAARTAHVRRDWRAAYEAFAQVAEDTSLGVDDLEAMASAAWRLGRGKESLRVAERVFTQLARTDPPSAAMKAVDVALAWLTRGDVNIGQGWMNRARRLLDGEPVGPTHGYLAYLDAVVAVMNRDTALIGPRVTELRKLCAQVDSPALAALCHVAEGLEAMLDGRMAEAYGLIDEAMLPVLADEVPLEWAGDIYCIVLHHCHRLADLPRMRAWTQSMERWCNEFAGSATYGGVCDVHRLQVEAATEDLRLLESRLVTASRALEEVNSWAAGEGYYQLGEVRRRRGDDDGAFAAFGRARMLGVEPQPGEALLRCRTGDGDTAWTDLRVALAGLNRLDRMSLLRGAVEVALARGDVDEAEKHCEELESGAAAFGTPGFRAWAAHARGAVLVRRGEHASALDVLEDALREYRTQQCRYEIAQVYEWMALAHQALGDHETAAADTATADNIYTQLGVEPVEPCGATAPGGLTKREVDILRRIAGGATNKQVAEQICISEKTVGRHLANIYAKLGVSSRTAALAWAHDNNLL</sequence>
<evidence type="ECO:0000313" key="4">
    <source>
        <dbReference type="Proteomes" id="UP000192772"/>
    </source>
</evidence>